<evidence type="ECO:0000256" key="6">
    <source>
        <dbReference type="ARBA" id="ARBA00023136"/>
    </source>
</evidence>
<dbReference type="InterPro" id="IPR006043">
    <property type="entry name" value="NCS2"/>
</dbReference>
<feature type="transmembrane region" description="Helical" evidence="8">
    <location>
        <begin position="195"/>
        <end position="217"/>
    </location>
</feature>
<feature type="transmembrane region" description="Helical" evidence="8">
    <location>
        <begin position="532"/>
        <end position="554"/>
    </location>
</feature>
<dbReference type="InterPro" id="IPR006042">
    <property type="entry name" value="Xan_ur_permease"/>
</dbReference>
<keyword evidence="6 8" id="KW-0472">Membrane</keyword>
<evidence type="ECO:0000256" key="5">
    <source>
        <dbReference type="ARBA" id="ARBA00022989"/>
    </source>
</evidence>
<feature type="transmembrane region" description="Helical" evidence="8">
    <location>
        <begin position="436"/>
        <end position="456"/>
    </location>
</feature>
<keyword evidence="10" id="KW-1185">Reference proteome</keyword>
<reference evidence="9 10" key="1">
    <citation type="submission" date="2024-02" db="EMBL/GenBank/DDBJ databases">
        <title>De novo assembly and annotation of 12 fungi associated with fruit tree decline syndrome in Ontario, Canada.</title>
        <authorList>
            <person name="Sulman M."/>
            <person name="Ellouze W."/>
            <person name="Ilyukhin E."/>
        </authorList>
    </citation>
    <scope>NUCLEOTIDE SEQUENCE [LARGE SCALE GENOMIC DNA]</scope>
    <source>
        <strain evidence="9 10">M97-236</strain>
    </source>
</reference>
<dbReference type="PROSITE" id="PS01116">
    <property type="entry name" value="XANTH_URACIL_PERMASE"/>
    <property type="match status" value="1"/>
</dbReference>
<name>A0ABR3QRD1_9PLEO</name>
<evidence type="ECO:0000256" key="2">
    <source>
        <dbReference type="ARBA" id="ARBA00008821"/>
    </source>
</evidence>
<feature type="transmembrane region" description="Helical" evidence="8">
    <location>
        <begin position="347"/>
        <end position="369"/>
    </location>
</feature>
<evidence type="ECO:0000256" key="4">
    <source>
        <dbReference type="ARBA" id="ARBA00022692"/>
    </source>
</evidence>
<dbReference type="Pfam" id="PF00860">
    <property type="entry name" value="Xan_ur_permease"/>
    <property type="match status" value="1"/>
</dbReference>
<accession>A0ABR3QRD1</accession>
<dbReference type="PANTHER" id="PTHR42810">
    <property type="entry name" value="PURINE PERMEASE C1399.01C-RELATED"/>
    <property type="match status" value="1"/>
</dbReference>
<evidence type="ECO:0000313" key="9">
    <source>
        <dbReference type="EMBL" id="KAL1594675.1"/>
    </source>
</evidence>
<keyword evidence="5 8" id="KW-1133">Transmembrane helix</keyword>
<feature type="transmembrane region" description="Helical" evidence="8">
    <location>
        <begin position="468"/>
        <end position="485"/>
    </location>
</feature>
<dbReference type="PANTHER" id="PTHR42810:SF2">
    <property type="entry name" value="PURINE PERMEASE C1399.01C-RELATED"/>
    <property type="match status" value="1"/>
</dbReference>
<feature type="transmembrane region" description="Helical" evidence="8">
    <location>
        <begin position="83"/>
        <end position="102"/>
    </location>
</feature>
<feature type="region of interest" description="Disordered" evidence="7">
    <location>
        <begin position="1"/>
        <end position="22"/>
    </location>
</feature>
<dbReference type="NCBIfam" id="TIGR00801">
    <property type="entry name" value="ncs2"/>
    <property type="match status" value="1"/>
</dbReference>
<feature type="transmembrane region" description="Helical" evidence="8">
    <location>
        <begin position="307"/>
        <end position="327"/>
    </location>
</feature>
<feature type="transmembrane region" description="Helical" evidence="8">
    <location>
        <begin position="282"/>
        <end position="300"/>
    </location>
</feature>
<feature type="transmembrane region" description="Helical" evidence="8">
    <location>
        <begin position="149"/>
        <end position="175"/>
    </location>
</feature>
<evidence type="ECO:0008006" key="11">
    <source>
        <dbReference type="Google" id="ProtNLM"/>
    </source>
</evidence>
<gene>
    <name evidence="9" type="ORF">SLS59_008725</name>
</gene>
<evidence type="ECO:0000256" key="3">
    <source>
        <dbReference type="ARBA" id="ARBA00022448"/>
    </source>
</evidence>
<organism evidence="9 10">
    <name type="scientific">Nothophoma quercina</name>
    <dbReference type="NCBI Taxonomy" id="749835"/>
    <lineage>
        <taxon>Eukaryota</taxon>
        <taxon>Fungi</taxon>
        <taxon>Dikarya</taxon>
        <taxon>Ascomycota</taxon>
        <taxon>Pezizomycotina</taxon>
        <taxon>Dothideomycetes</taxon>
        <taxon>Pleosporomycetidae</taxon>
        <taxon>Pleosporales</taxon>
        <taxon>Pleosporineae</taxon>
        <taxon>Didymellaceae</taxon>
        <taxon>Nothophoma</taxon>
    </lineage>
</organism>
<evidence type="ECO:0000256" key="8">
    <source>
        <dbReference type="SAM" id="Phobius"/>
    </source>
</evidence>
<dbReference type="Proteomes" id="UP001521222">
    <property type="component" value="Unassembled WGS sequence"/>
</dbReference>
<evidence type="ECO:0000313" key="10">
    <source>
        <dbReference type="Proteomes" id="UP001521222"/>
    </source>
</evidence>
<comment type="caution">
    <text evidence="9">The sequence shown here is derived from an EMBL/GenBank/DDBJ whole genome shotgun (WGS) entry which is preliminary data.</text>
</comment>
<proteinExistence type="inferred from homology"/>
<feature type="compositionally biased region" description="Basic and acidic residues" evidence="7">
    <location>
        <begin position="1"/>
        <end position="12"/>
    </location>
</feature>
<protein>
    <recommendedName>
        <fullName evidence="11">Purine permease</fullName>
    </recommendedName>
</protein>
<comment type="subcellular location">
    <subcellularLocation>
        <location evidence="1">Membrane</location>
        <topology evidence="1">Multi-pass membrane protein</topology>
    </subcellularLocation>
</comment>
<feature type="transmembrane region" description="Helical" evidence="8">
    <location>
        <begin position="229"/>
        <end position="247"/>
    </location>
</feature>
<evidence type="ECO:0000256" key="1">
    <source>
        <dbReference type="ARBA" id="ARBA00004141"/>
    </source>
</evidence>
<feature type="transmembrane region" description="Helical" evidence="8">
    <location>
        <begin position="492"/>
        <end position="512"/>
    </location>
</feature>
<comment type="similarity">
    <text evidence="2">Belongs to the nucleobase:cation symporter-2 (NCS2) (TC 2.A.40) family.</text>
</comment>
<keyword evidence="4 8" id="KW-0812">Transmembrane</keyword>
<dbReference type="EMBL" id="JAKIXB020000035">
    <property type="protein sequence ID" value="KAL1594675.1"/>
    <property type="molecule type" value="Genomic_DNA"/>
</dbReference>
<keyword evidence="3" id="KW-0813">Transport</keyword>
<evidence type="ECO:0000256" key="7">
    <source>
        <dbReference type="SAM" id="MobiDB-lite"/>
    </source>
</evidence>
<sequence>MTMDTKSLEDARAYSPPASQDEGTVRTKWQDAFWELKYMLTTRDGWVGDYDYLYLVTPNVWPLNRKYKNYEAPFYGLNDRVPLLLTLLLGLQHALCMIGSIVSPPLAIASGAFHFEVGMTEYLVSTAFITTGIATALQVTRLHITKTPFFIGTGLLSVVGPTFDILPIVFNYAALRYKSGRCPVADDGTEGACPQAWGAVLGTMLCCVWIQVAMAFVPPKILNKVFPKLITGSLLTLIGVYLVGNGLQNWGGSSNCHGGEGFYALCPDISAPKPLAWGHPKLIGLGFSVFATIVLVEAIGAPLMRSAAVIIGLAVGCAISGASGYWSTDQLTSSPSRTFLWVHTFKLSVDGTLVLPLIIMFACQAVSCIPDILATAELSGVDIEGAEFSSRVQGGILCDGLGSFFSALATGPPMVSQAGNNGVVVLTGCASRRAGWAASGFLILMGVIAKFGAVFASMPPSVLGGMQVFLYSTIAVAGVRVLALIKWTRRDRFILTVALGIGFMDICQPDWFSSILTYDGPNQSLVGLEQGINLAVETPFVISAIVGVALNAILPKEKTPNPISGYGDEGRHPVIGETRD</sequence>
<feature type="transmembrane region" description="Helical" evidence="8">
    <location>
        <begin position="122"/>
        <end position="142"/>
    </location>
</feature>